<accession>A0A813KUN2</accession>
<evidence type="ECO:0000313" key="1">
    <source>
        <dbReference type="EMBL" id="CAE8715416.1"/>
    </source>
</evidence>
<comment type="caution">
    <text evidence="1">The sequence shown here is derived from an EMBL/GenBank/DDBJ whole genome shotgun (WGS) entry which is preliminary data.</text>
</comment>
<protein>
    <submittedName>
        <fullName evidence="1">Uncharacterized protein</fullName>
    </submittedName>
</protein>
<sequence length="137" mass="14882">MARLCIRACQKLETAGSVTIPPLFQALVPLLIVVALPMESTDVCGASPRLPLWFRWVVGTLGGVQNAGPAFCSLTPGGPVLEMIPYILAFHYLRPLVRSARAVVRARFDGPPPKRTNNHVGKHDTAKHVAVVVEHEK</sequence>
<dbReference type="AlphaFoldDB" id="A0A813KUN2"/>
<dbReference type="Proteomes" id="UP000626109">
    <property type="component" value="Unassembled WGS sequence"/>
</dbReference>
<evidence type="ECO:0000313" key="2">
    <source>
        <dbReference type="Proteomes" id="UP000626109"/>
    </source>
</evidence>
<organism evidence="1 2">
    <name type="scientific">Polarella glacialis</name>
    <name type="common">Dinoflagellate</name>
    <dbReference type="NCBI Taxonomy" id="89957"/>
    <lineage>
        <taxon>Eukaryota</taxon>
        <taxon>Sar</taxon>
        <taxon>Alveolata</taxon>
        <taxon>Dinophyceae</taxon>
        <taxon>Suessiales</taxon>
        <taxon>Suessiaceae</taxon>
        <taxon>Polarella</taxon>
    </lineage>
</organism>
<dbReference type="EMBL" id="CAJNNW010032787">
    <property type="protein sequence ID" value="CAE8715416.1"/>
    <property type="molecule type" value="Genomic_DNA"/>
</dbReference>
<gene>
    <name evidence="1" type="ORF">PGLA2088_LOCUS38532</name>
</gene>
<reference evidence="1" key="1">
    <citation type="submission" date="2021-02" db="EMBL/GenBank/DDBJ databases">
        <authorList>
            <person name="Dougan E. K."/>
            <person name="Rhodes N."/>
            <person name="Thang M."/>
            <person name="Chan C."/>
        </authorList>
    </citation>
    <scope>NUCLEOTIDE SEQUENCE</scope>
</reference>
<name>A0A813KUN2_POLGL</name>
<proteinExistence type="predicted"/>